<dbReference type="GO" id="GO:0043565">
    <property type="term" value="F:sequence-specific DNA binding"/>
    <property type="evidence" value="ECO:0007669"/>
    <property type="project" value="TreeGrafter"/>
</dbReference>
<gene>
    <name evidence="14" type="ORF">BC936DRAFT_147701</name>
</gene>
<keyword evidence="4" id="KW-0677">Repeat</keyword>
<dbReference type="InterPro" id="IPR013087">
    <property type="entry name" value="Znf_C2H2_type"/>
</dbReference>
<feature type="region of interest" description="Disordered" evidence="12">
    <location>
        <begin position="441"/>
        <end position="487"/>
    </location>
</feature>
<dbReference type="FunFam" id="3.30.160.60:FF:000322">
    <property type="entry name" value="GDNF-inducible zinc finger protein 1"/>
    <property type="match status" value="1"/>
</dbReference>
<dbReference type="PANTHER" id="PTHR24408">
    <property type="entry name" value="ZINC FINGER PROTEIN"/>
    <property type="match status" value="1"/>
</dbReference>
<accession>A0A433D4V2</accession>
<dbReference type="EMBL" id="RBNI01006734">
    <property type="protein sequence ID" value="RUP45813.1"/>
    <property type="molecule type" value="Genomic_DNA"/>
</dbReference>
<feature type="compositionally biased region" description="Basic and acidic residues" evidence="12">
    <location>
        <begin position="10"/>
        <end position="19"/>
    </location>
</feature>
<dbReference type="OrthoDB" id="8922241at2759"/>
<dbReference type="PROSITE" id="PS00028">
    <property type="entry name" value="ZINC_FINGER_C2H2_1"/>
    <property type="match status" value="1"/>
</dbReference>
<comment type="caution">
    <text evidence="14">The sequence shown here is derived from an EMBL/GenBank/DDBJ whole genome shotgun (WGS) entry which is preliminary data.</text>
</comment>
<keyword evidence="5 11" id="KW-0863">Zinc-finger</keyword>
<dbReference type="GO" id="GO:0008270">
    <property type="term" value="F:zinc ion binding"/>
    <property type="evidence" value="ECO:0007669"/>
    <property type="project" value="UniProtKB-KW"/>
</dbReference>
<dbReference type="PANTHER" id="PTHR24408:SF58">
    <property type="entry name" value="TRANSCRIPTION FACTOR (TFIIIA), PUTATIVE (AFU_ORTHOLOGUE AFUA_1G05150)-RELATED"/>
    <property type="match status" value="1"/>
</dbReference>
<evidence type="ECO:0000313" key="15">
    <source>
        <dbReference type="Proteomes" id="UP000268093"/>
    </source>
</evidence>
<dbReference type="InterPro" id="IPR036236">
    <property type="entry name" value="Znf_C2H2_sf"/>
</dbReference>
<feature type="compositionally biased region" description="Low complexity" evidence="12">
    <location>
        <begin position="347"/>
        <end position="364"/>
    </location>
</feature>
<protein>
    <recommendedName>
        <fullName evidence="13">C2H2-type domain-containing protein</fullName>
    </recommendedName>
</protein>
<dbReference type="Pfam" id="PF00096">
    <property type="entry name" value="zf-C2H2"/>
    <property type="match status" value="1"/>
</dbReference>
<sequence length="487" mass="52589">MFLQSWPADNNDHLQEQKLHHQQRAQLPWSSEQNAQHQSLHSSSSSPVSVSSVMVPRTYAPAQPAVVGSDAKPFAFQYNSQPPSHPHFDGPDSKLYSDNTLPQYGQAHSDDADVKAYPPAPTSNGQQWRLPQIQNHYDNIQFSGRNAYFADPSPRTNPITTPEQGQNNLATNYMPVTTYAASQFQYGAHSTHSSPTSPTHPAIYYGNSPVNSVQRSYSATQDFPSACAGRGYVPAGTYNSAPNRVRSSPTSPTSPYGPADGTNGMMDGDAPHLWSNHHFNGSAHGVPHTGAYDPAHSAPILQPPFSAATTMTSFLPPASVSHHPQARRYSFSSGIITSAPPPDLHHVSSTSSSPVSPVSSTSSSVMSPMYPPYMKSYHYKVPLTDRPFACDKCPQSFNRNHDLKRHKRIHLAVKPFPCPCCDKQFSRKDALKRHVLVKRCGQKSTSPNSNGGNGETEGVAAGNGAKLAHGQTRSVSSSSSSSSASTA</sequence>
<evidence type="ECO:0000256" key="9">
    <source>
        <dbReference type="ARBA" id="ARBA00023163"/>
    </source>
</evidence>
<dbReference type="Gene3D" id="3.30.160.60">
    <property type="entry name" value="Classic Zinc Finger"/>
    <property type="match status" value="2"/>
</dbReference>
<keyword evidence="10" id="KW-0539">Nucleus</keyword>
<dbReference type="SUPFAM" id="SSF57667">
    <property type="entry name" value="beta-beta-alpha zinc fingers"/>
    <property type="match status" value="1"/>
</dbReference>
<keyword evidence="15" id="KW-1185">Reference proteome</keyword>
<feature type="region of interest" description="Disordered" evidence="12">
    <location>
        <begin position="1"/>
        <end position="48"/>
    </location>
</feature>
<evidence type="ECO:0000256" key="5">
    <source>
        <dbReference type="ARBA" id="ARBA00022771"/>
    </source>
</evidence>
<evidence type="ECO:0000313" key="14">
    <source>
        <dbReference type="EMBL" id="RUP45813.1"/>
    </source>
</evidence>
<evidence type="ECO:0000256" key="10">
    <source>
        <dbReference type="ARBA" id="ARBA00023242"/>
    </source>
</evidence>
<comment type="similarity">
    <text evidence="2">Belongs to the krueppel C2H2-type zinc-finger protein family.</text>
</comment>
<name>A0A433D4V2_9FUNG</name>
<evidence type="ECO:0000256" key="4">
    <source>
        <dbReference type="ARBA" id="ARBA00022737"/>
    </source>
</evidence>
<feature type="region of interest" description="Disordered" evidence="12">
    <location>
        <begin position="238"/>
        <end position="264"/>
    </location>
</feature>
<proteinExistence type="inferred from homology"/>
<evidence type="ECO:0000256" key="3">
    <source>
        <dbReference type="ARBA" id="ARBA00022723"/>
    </source>
</evidence>
<keyword evidence="3" id="KW-0479">Metal-binding</keyword>
<feature type="region of interest" description="Disordered" evidence="12">
    <location>
        <begin position="76"/>
        <end position="127"/>
    </location>
</feature>
<dbReference type="GO" id="GO:0005634">
    <property type="term" value="C:nucleus"/>
    <property type="evidence" value="ECO:0007669"/>
    <property type="project" value="UniProtKB-SubCell"/>
</dbReference>
<evidence type="ECO:0000256" key="11">
    <source>
        <dbReference type="PROSITE-ProRule" id="PRU00042"/>
    </source>
</evidence>
<evidence type="ECO:0000256" key="7">
    <source>
        <dbReference type="ARBA" id="ARBA00023015"/>
    </source>
</evidence>
<dbReference type="GO" id="GO:0000981">
    <property type="term" value="F:DNA-binding transcription factor activity, RNA polymerase II-specific"/>
    <property type="evidence" value="ECO:0007669"/>
    <property type="project" value="TreeGrafter"/>
</dbReference>
<dbReference type="SMART" id="SM00355">
    <property type="entry name" value="ZnF_C2H2"/>
    <property type="match status" value="2"/>
</dbReference>
<reference evidence="14 15" key="1">
    <citation type="journal article" date="2018" name="New Phytol.">
        <title>Phylogenomics of Endogonaceae and evolution of mycorrhizas within Mucoromycota.</title>
        <authorList>
            <person name="Chang Y."/>
            <person name="Desiro A."/>
            <person name="Na H."/>
            <person name="Sandor L."/>
            <person name="Lipzen A."/>
            <person name="Clum A."/>
            <person name="Barry K."/>
            <person name="Grigoriev I.V."/>
            <person name="Martin F.M."/>
            <person name="Stajich J.E."/>
            <person name="Smith M.E."/>
            <person name="Bonito G."/>
            <person name="Spatafora J.W."/>
        </authorList>
    </citation>
    <scope>NUCLEOTIDE SEQUENCE [LARGE SCALE GENOMIC DNA]</scope>
    <source>
        <strain evidence="14 15">GMNB39</strain>
    </source>
</reference>
<evidence type="ECO:0000256" key="8">
    <source>
        <dbReference type="ARBA" id="ARBA00023125"/>
    </source>
</evidence>
<feature type="compositionally biased region" description="Polar residues" evidence="12">
    <location>
        <begin position="24"/>
        <end position="41"/>
    </location>
</feature>
<dbReference type="Pfam" id="PF13894">
    <property type="entry name" value="zf-C2H2_4"/>
    <property type="match status" value="1"/>
</dbReference>
<evidence type="ECO:0000259" key="13">
    <source>
        <dbReference type="PROSITE" id="PS50157"/>
    </source>
</evidence>
<feature type="region of interest" description="Disordered" evidence="12">
    <location>
        <begin position="340"/>
        <end position="364"/>
    </location>
</feature>
<keyword evidence="8" id="KW-0238">DNA-binding</keyword>
<keyword evidence="6" id="KW-0862">Zinc</keyword>
<feature type="compositionally biased region" description="Low complexity" evidence="12">
    <location>
        <begin position="474"/>
        <end position="487"/>
    </location>
</feature>
<keyword evidence="7" id="KW-0805">Transcription regulation</keyword>
<comment type="subcellular location">
    <subcellularLocation>
        <location evidence="1">Nucleus</location>
    </subcellularLocation>
</comment>
<dbReference type="PROSITE" id="PS50157">
    <property type="entry name" value="ZINC_FINGER_C2H2_2"/>
    <property type="match status" value="2"/>
</dbReference>
<evidence type="ECO:0000256" key="12">
    <source>
        <dbReference type="SAM" id="MobiDB-lite"/>
    </source>
</evidence>
<evidence type="ECO:0000256" key="6">
    <source>
        <dbReference type="ARBA" id="ARBA00022833"/>
    </source>
</evidence>
<organism evidence="14 15">
    <name type="scientific">Jimgerdemannia flammicorona</name>
    <dbReference type="NCBI Taxonomy" id="994334"/>
    <lineage>
        <taxon>Eukaryota</taxon>
        <taxon>Fungi</taxon>
        <taxon>Fungi incertae sedis</taxon>
        <taxon>Mucoromycota</taxon>
        <taxon>Mucoromycotina</taxon>
        <taxon>Endogonomycetes</taxon>
        <taxon>Endogonales</taxon>
        <taxon>Endogonaceae</taxon>
        <taxon>Jimgerdemannia</taxon>
    </lineage>
</organism>
<feature type="domain" description="C2H2-type" evidence="13">
    <location>
        <begin position="416"/>
        <end position="444"/>
    </location>
</feature>
<feature type="domain" description="C2H2-type" evidence="13">
    <location>
        <begin position="388"/>
        <end position="415"/>
    </location>
</feature>
<dbReference type="AlphaFoldDB" id="A0A433D4V2"/>
<dbReference type="FunFam" id="3.30.160.60:FF:001156">
    <property type="entry name" value="Zinc finger protein 407"/>
    <property type="match status" value="1"/>
</dbReference>
<evidence type="ECO:0000256" key="1">
    <source>
        <dbReference type="ARBA" id="ARBA00004123"/>
    </source>
</evidence>
<dbReference type="Proteomes" id="UP000268093">
    <property type="component" value="Unassembled WGS sequence"/>
</dbReference>
<evidence type="ECO:0000256" key="2">
    <source>
        <dbReference type="ARBA" id="ARBA00006991"/>
    </source>
</evidence>
<keyword evidence="9" id="KW-0804">Transcription</keyword>